<evidence type="ECO:0000256" key="6">
    <source>
        <dbReference type="ARBA" id="ARBA00022989"/>
    </source>
</evidence>
<evidence type="ECO:0000256" key="7">
    <source>
        <dbReference type="ARBA" id="ARBA00023010"/>
    </source>
</evidence>
<keyword evidence="3 9" id="KW-1003">Cell membrane</keyword>
<dbReference type="NCBIfam" id="TIGR01411">
    <property type="entry name" value="tatAE"/>
    <property type="match status" value="1"/>
</dbReference>
<keyword evidence="7 9" id="KW-0811">Translocation</keyword>
<feature type="compositionally biased region" description="Low complexity" evidence="10">
    <location>
        <begin position="73"/>
        <end position="91"/>
    </location>
</feature>
<dbReference type="EMBL" id="JAPMKU010000001">
    <property type="protein sequence ID" value="MCX7467814.1"/>
    <property type="molecule type" value="Genomic_DNA"/>
</dbReference>
<accession>A0A9Q4C7E7</accession>
<dbReference type="InterPro" id="IPR003369">
    <property type="entry name" value="TatA/B/E"/>
</dbReference>
<feature type="compositionally biased region" description="Low complexity" evidence="10">
    <location>
        <begin position="125"/>
        <end position="135"/>
    </location>
</feature>
<proteinExistence type="inferred from homology"/>
<evidence type="ECO:0000256" key="2">
    <source>
        <dbReference type="ARBA" id="ARBA00022448"/>
    </source>
</evidence>
<dbReference type="PANTHER" id="PTHR42982">
    <property type="entry name" value="SEC-INDEPENDENT PROTEIN TRANSLOCASE PROTEIN TATA"/>
    <property type="match status" value="1"/>
</dbReference>
<keyword evidence="5 9" id="KW-0653">Protein transport</keyword>
<comment type="subcellular location">
    <subcellularLocation>
        <location evidence="1 9">Cell membrane</location>
        <topology evidence="1 9">Single-pass membrane protein</topology>
    </subcellularLocation>
</comment>
<evidence type="ECO:0000256" key="8">
    <source>
        <dbReference type="ARBA" id="ARBA00023136"/>
    </source>
</evidence>
<dbReference type="Pfam" id="PF02416">
    <property type="entry name" value="TatA_B_E"/>
    <property type="match status" value="1"/>
</dbReference>
<feature type="region of interest" description="Disordered" evidence="10">
    <location>
        <begin position="42"/>
        <end position="142"/>
    </location>
</feature>
<dbReference type="PANTHER" id="PTHR42982:SF8">
    <property type="entry name" value="SEC-INDEPENDENT PROTEIN TRANSLOCASE PROTEIN TATA"/>
    <property type="match status" value="1"/>
</dbReference>
<comment type="caution">
    <text evidence="11">The sequence shown here is derived from an EMBL/GenBank/DDBJ whole genome shotgun (WGS) entry which is preliminary data.</text>
</comment>
<comment type="function">
    <text evidence="9">Part of the twin-arginine translocation (Tat) system that transports large folded proteins containing a characteristic twin-arginine motif in their signal peptide across membranes. TatA could form the protein-conducting channel of the Tat system.</text>
</comment>
<dbReference type="HAMAP" id="MF_00236">
    <property type="entry name" value="TatA_E"/>
    <property type="match status" value="1"/>
</dbReference>
<gene>
    <name evidence="9 11" type="primary">tatA</name>
    <name evidence="11" type="ORF">OS129_02830</name>
</gene>
<evidence type="ECO:0000256" key="4">
    <source>
        <dbReference type="ARBA" id="ARBA00022692"/>
    </source>
</evidence>
<feature type="compositionally biased region" description="Low complexity" evidence="10">
    <location>
        <begin position="102"/>
        <end position="118"/>
    </location>
</feature>
<keyword evidence="8 9" id="KW-0472">Membrane</keyword>
<evidence type="ECO:0000256" key="3">
    <source>
        <dbReference type="ARBA" id="ARBA00022475"/>
    </source>
</evidence>
<dbReference type="InterPro" id="IPR006312">
    <property type="entry name" value="TatA/E"/>
</dbReference>
<dbReference type="GO" id="GO:0033281">
    <property type="term" value="C:TAT protein transport complex"/>
    <property type="evidence" value="ECO:0007669"/>
    <property type="project" value="UniProtKB-UniRule"/>
</dbReference>
<name>A0A9Q4C7E7_9CORY</name>
<evidence type="ECO:0000256" key="5">
    <source>
        <dbReference type="ARBA" id="ARBA00022927"/>
    </source>
</evidence>
<sequence>MTPGPLELAVLAVVVLLLFGWKKLPDAARSVGRSMRIFKSEVKEMKNDDQSAENPSTDPHAGHVVPEPRELTQNPQAPQYPQQGYGVPNPQANLHQPPNPAPGYQQPQGYQTPQGYQQPMPPGYGQPHPGYQQPNPNDPRQQ</sequence>
<keyword evidence="2 9" id="KW-0813">Transport</keyword>
<dbReference type="Proteomes" id="UP001071478">
    <property type="component" value="Unassembled WGS sequence"/>
</dbReference>
<dbReference type="Gene3D" id="1.20.5.3310">
    <property type="match status" value="1"/>
</dbReference>
<keyword evidence="4 9" id="KW-0812">Transmembrane</keyword>
<dbReference type="AlphaFoldDB" id="A0A9Q4C7E7"/>
<dbReference type="RefSeq" id="WP_200254869.1">
    <property type="nucleotide sequence ID" value="NZ_JAENIQ020000002.1"/>
</dbReference>
<organism evidence="11 12">
    <name type="scientific">Corynebacterium pygosceleis</name>
    <dbReference type="NCBI Taxonomy" id="2800406"/>
    <lineage>
        <taxon>Bacteria</taxon>
        <taxon>Bacillati</taxon>
        <taxon>Actinomycetota</taxon>
        <taxon>Actinomycetes</taxon>
        <taxon>Mycobacteriales</taxon>
        <taxon>Corynebacteriaceae</taxon>
        <taxon>Corynebacterium</taxon>
    </lineage>
</organism>
<comment type="subunit">
    <text evidence="9">The Tat system comprises two distinct complexes: a TatABC complex, containing multiple copies of TatA, TatB and TatC subunits, and a separate TatA complex, containing only TatA subunits. Substrates initially bind to the TatABC complex, which probably triggers association of the separate TatA complex to form the active translocon.</text>
</comment>
<dbReference type="GO" id="GO:0043953">
    <property type="term" value="P:protein transport by the Tat complex"/>
    <property type="evidence" value="ECO:0007669"/>
    <property type="project" value="UniProtKB-UniRule"/>
</dbReference>
<evidence type="ECO:0000256" key="1">
    <source>
        <dbReference type="ARBA" id="ARBA00004162"/>
    </source>
</evidence>
<evidence type="ECO:0000313" key="11">
    <source>
        <dbReference type="EMBL" id="MCX7467814.1"/>
    </source>
</evidence>
<evidence type="ECO:0000313" key="12">
    <source>
        <dbReference type="Proteomes" id="UP001071478"/>
    </source>
</evidence>
<dbReference type="NCBIfam" id="NF001854">
    <property type="entry name" value="PRK00575.1"/>
    <property type="match status" value="1"/>
</dbReference>
<reference evidence="11" key="1">
    <citation type="submission" date="2022-11" db="EMBL/GenBank/DDBJ databases">
        <title>Corynebacterium sp. isolated from Penguins.</title>
        <authorList>
            <person name="Sedlar K."/>
            <person name="Svec P."/>
        </authorList>
    </citation>
    <scope>NUCLEOTIDE SEQUENCE</scope>
    <source>
        <strain evidence="11">P7374</strain>
    </source>
</reference>
<evidence type="ECO:0000256" key="10">
    <source>
        <dbReference type="SAM" id="MobiDB-lite"/>
    </source>
</evidence>
<dbReference type="GO" id="GO:0008320">
    <property type="term" value="F:protein transmembrane transporter activity"/>
    <property type="evidence" value="ECO:0007669"/>
    <property type="project" value="UniProtKB-UniRule"/>
</dbReference>
<protein>
    <recommendedName>
        <fullName evidence="9">Sec-independent protein translocase protein TatA</fullName>
    </recommendedName>
</protein>
<keyword evidence="6 9" id="KW-1133">Transmembrane helix</keyword>
<comment type="similarity">
    <text evidence="9">Belongs to the TatA/E family.</text>
</comment>
<evidence type="ECO:0000256" key="9">
    <source>
        <dbReference type="HAMAP-Rule" id="MF_00236"/>
    </source>
</evidence>